<dbReference type="Gene3D" id="3.40.50.261">
    <property type="entry name" value="Succinyl-CoA synthetase domains"/>
    <property type="match status" value="2"/>
</dbReference>
<dbReference type="SUPFAM" id="SSF52210">
    <property type="entry name" value="Succinyl-CoA synthetase domains"/>
    <property type="match status" value="2"/>
</dbReference>
<dbReference type="PANTHER" id="PTHR43334:SF1">
    <property type="entry name" value="3-HYDROXYPROPIONATE--COA LIGASE [ADP-FORMING]"/>
    <property type="match status" value="1"/>
</dbReference>
<keyword evidence="1" id="KW-0816">Tricarboxylic acid cycle</keyword>
<dbReference type="SMART" id="SM00881">
    <property type="entry name" value="CoA_binding"/>
    <property type="match status" value="1"/>
</dbReference>
<feature type="domain" description="ATP-grasp" evidence="6">
    <location>
        <begin position="488"/>
        <end position="526"/>
    </location>
</feature>
<dbReference type="GO" id="GO:0016874">
    <property type="term" value="F:ligase activity"/>
    <property type="evidence" value="ECO:0007669"/>
    <property type="project" value="UniProtKB-KW"/>
</dbReference>
<keyword evidence="3 5" id="KW-0547">Nucleotide-binding</keyword>
<dbReference type="PROSITE" id="PS50975">
    <property type="entry name" value="ATP_GRASP"/>
    <property type="match status" value="1"/>
</dbReference>
<sequence length="696" mass="74216">MAPRSIALVGASRKRNTVGNDMMRNIITSGYAGSVYPVNPGYATLYGFPCYAGFKQLPEAVDLAILSVPNRVLEAVVDEAIAAGTRALVIFASAELEGESESDFPLRERIARKARDAGVPLCGANGMGFFNLAHPVRAFSAFHAEPLTAGGLTCIAQSGSLLQALLFNDERLKFNLAVSAGQELVTTAADFMDYALDQPETKCVALVLEAIRDPQGFVTALEKTNRRNIPVIVLKLGRTEAGAQFALSHTGAIAGNAEVYEALFRRYGVISVRDLNELAQTAILLSTIRKPLRPGGLAAILDSGGERELIVDVASDMNVPFAQIGPATTQVLVDNLDLGLSPVNPVDAWGTGKDFEAIFEKCLTALMADPDTGIGMFVADLAEELDLHAAYIDICQSVARTSDKPLVIMTNYSAWSHRKHALRLSREGVAVLDGTTTALRALRHAMDYRDFAARAPVTEDDHRENPRAGHWRALLASRSAALSEDEGYALLSDYGIPVPAHRIVNTRAEAIAAAAEIGFPLVAKTAMPGILHKSDVGGVVLGIADGEAAGRAYDDLARRLGPRVLLSAMARGQAEMAFGLVRDAQFGSFVMIAFGGAWIEILKDSQLAMAPVDREVAARRIASLKMGDVLKGVRGAPPCDITALIDAYVNLGALARDLGEVIAELDINPVLVSENGVIAVDSLILPAQSQEVKYVH</sequence>
<dbReference type="Pfam" id="PF13549">
    <property type="entry name" value="ATP-grasp_5"/>
    <property type="match status" value="1"/>
</dbReference>
<dbReference type="EMBL" id="JBHRXJ010000007">
    <property type="protein sequence ID" value="MFC3528642.1"/>
    <property type="molecule type" value="Genomic_DNA"/>
</dbReference>
<evidence type="ECO:0000313" key="8">
    <source>
        <dbReference type="Proteomes" id="UP001595721"/>
    </source>
</evidence>
<proteinExistence type="predicted"/>
<evidence type="ECO:0000313" key="7">
    <source>
        <dbReference type="EMBL" id="MFC3528642.1"/>
    </source>
</evidence>
<evidence type="ECO:0000256" key="1">
    <source>
        <dbReference type="ARBA" id="ARBA00022532"/>
    </source>
</evidence>
<evidence type="ECO:0000256" key="5">
    <source>
        <dbReference type="PROSITE-ProRule" id="PRU00409"/>
    </source>
</evidence>
<evidence type="ECO:0000259" key="6">
    <source>
        <dbReference type="PROSITE" id="PS50975"/>
    </source>
</evidence>
<dbReference type="InterPro" id="IPR003781">
    <property type="entry name" value="CoA-bd"/>
</dbReference>
<keyword evidence="4 5" id="KW-0067">ATP-binding</keyword>
<dbReference type="InterPro" id="IPR013815">
    <property type="entry name" value="ATP_grasp_subdomain_1"/>
</dbReference>
<protein>
    <submittedName>
        <fullName evidence="7">Acetate--CoA ligase family protein</fullName>
    </submittedName>
</protein>
<dbReference type="InterPro" id="IPR032875">
    <property type="entry name" value="Succ_CoA_lig_flav_dom"/>
</dbReference>
<gene>
    <name evidence="7" type="ORF">ACFOMH_10690</name>
</gene>
<dbReference type="Gene3D" id="3.40.50.720">
    <property type="entry name" value="NAD(P)-binding Rossmann-like Domain"/>
    <property type="match status" value="1"/>
</dbReference>
<organism evidence="7 8">
    <name type="scientific">Paracoccus mangrovi</name>
    <dbReference type="NCBI Taxonomy" id="1715645"/>
    <lineage>
        <taxon>Bacteria</taxon>
        <taxon>Pseudomonadati</taxon>
        <taxon>Pseudomonadota</taxon>
        <taxon>Alphaproteobacteria</taxon>
        <taxon>Rhodobacterales</taxon>
        <taxon>Paracoccaceae</taxon>
        <taxon>Paracoccus</taxon>
    </lineage>
</organism>
<dbReference type="RefSeq" id="WP_377744408.1">
    <property type="nucleotide sequence ID" value="NZ_JBHRXJ010000007.1"/>
</dbReference>
<dbReference type="SUPFAM" id="SSF51735">
    <property type="entry name" value="NAD(P)-binding Rossmann-fold domains"/>
    <property type="match status" value="1"/>
</dbReference>
<dbReference type="InterPro" id="IPR016102">
    <property type="entry name" value="Succinyl-CoA_synth-like"/>
</dbReference>
<evidence type="ECO:0000256" key="3">
    <source>
        <dbReference type="ARBA" id="ARBA00022741"/>
    </source>
</evidence>
<dbReference type="Gene3D" id="3.30.1490.20">
    <property type="entry name" value="ATP-grasp fold, A domain"/>
    <property type="match status" value="1"/>
</dbReference>
<dbReference type="SUPFAM" id="SSF56059">
    <property type="entry name" value="Glutathione synthetase ATP-binding domain-like"/>
    <property type="match status" value="1"/>
</dbReference>
<reference evidence="8" key="1">
    <citation type="journal article" date="2019" name="Int. J. Syst. Evol. Microbiol.">
        <title>The Global Catalogue of Microorganisms (GCM) 10K type strain sequencing project: providing services to taxonomists for standard genome sequencing and annotation.</title>
        <authorList>
            <consortium name="The Broad Institute Genomics Platform"/>
            <consortium name="The Broad Institute Genome Sequencing Center for Infectious Disease"/>
            <person name="Wu L."/>
            <person name="Ma J."/>
        </authorList>
    </citation>
    <scope>NUCLEOTIDE SEQUENCE [LARGE SCALE GENOMIC DNA]</scope>
    <source>
        <strain evidence="8">KCTC 42899</strain>
    </source>
</reference>
<dbReference type="InterPro" id="IPR011761">
    <property type="entry name" value="ATP-grasp"/>
</dbReference>
<dbReference type="Pfam" id="PF13607">
    <property type="entry name" value="Succ_CoA_lig"/>
    <property type="match status" value="1"/>
</dbReference>
<dbReference type="PANTHER" id="PTHR43334">
    <property type="entry name" value="ACETATE--COA LIGASE [ADP-FORMING]"/>
    <property type="match status" value="1"/>
</dbReference>
<accession>A0ABV7R4F1</accession>
<dbReference type="Pfam" id="PF13380">
    <property type="entry name" value="CoA_binding_2"/>
    <property type="match status" value="1"/>
</dbReference>
<keyword evidence="2 7" id="KW-0436">Ligase</keyword>
<keyword evidence="8" id="KW-1185">Reference proteome</keyword>
<comment type="caution">
    <text evidence="7">The sequence shown here is derived from an EMBL/GenBank/DDBJ whole genome shotgun (WGS) entry which is preliminary data.</text>
</comment>
<name>A0ABV7R4F1_9RHOB</name>
<evidence type="ECO:0000256" key="2">
    <source>
        <dbReference type="ARBA" id="ARBA00022598"/>
    </source>
</evidence>
<dbReference type="Gene3D" id="3.30.470.20">
    <property type="entry name" value="ATP-grasp fold, B domain"/>
    <property type="match status" value="1"/>
</dbReference>
<dbReference type="InterPro" id="IPR036291">
    <property type="entry name" value="NAD(P)-bd_dom_sf"/>
</dbReference>
<dbReference type="Proteomes" id="UP001595721">
    <property type="component" value="Unassembled WGS sequence"/>
</dbReference>
<evidence type="ECO:0000256" key="4">
    <source>
        <dbReference type="ARBA" id="ARBA00022840"/>
    </source>
</evidence>
<dbReference type="InterPro" id="IPR051538">
    <property type="entry name" value="Acyl-CoA_Synth/Transferase"/>
</dbReference>